<keyword evidence="7 9" id="KW-1015">Disulfide bond</keyword>
<reference evidence="15" key="1">
    <citation type="submission" date="2018-12" db="EMBL/GenBank/DDBJ databases">
        <title>The complete genome of Metarhizium rileyi, a key fungal pathogen of Lepidoptera.</title>
        <authorList>
            <person name="Binneck E."/>
            <person name="Lastra C.C.L."/>
            <person name="Sosa-Gomez D.R."/>
        </authorList>
    </citation>
    <scope>NUCLEOTIDE SEQUENCE [LARGE SCALE GENOMIC DNA]</scope>
    <source>
        <strain evidence="15">Cep018-CH2</strain>
    </source>
</reference>
<keyword evidence="6 12" id="KW-0732">Signal</keyword>
<evidence type="ECO:0000256" key="4">
    <source>
        <dbReference type="ARBA" id="ARBA00022525"/>
    </source>
</evidence>
<protein>
    <recommendedName>
        <fullName evidence="13">CFEM domain-containing protein</fullName>
    </recommendedName>
</protein>
<feature type="transmembrane region" description="Helical" evidence="11">
    <location>
        <begin position="199"/>
        <end position="223"/>
    </location>
</feature>
<dbReference type="PROSITE" id="PS52012">
    <property type="entry name" value="CFEM"/>
    <property type="match status" value="1"/>
</dbReference>
<evidence type="ECO:0000259" key="13">
    <source>
        <dbReference type="PROSITE" id="PS52012"/>
    </source>
</evidence>
<evidence type="ECO:0000256" key="11">
    <source>
        <dbReference type="SAM" id="Phobius"/>
    </source>
</evidence>
<organism evidence="14 15">
    <name type="scientific">Metarhizium rileyi (strain RCEF 4871)</name>
    <name type="common">Nomuraea rileyi</name>
    <dbReference type="NCBI Taxonomy" id="1649241"/>
    <lineage>
        <taxon>Eukaryota</taxon>
        <taxon>Fungi</taxon>
        <taxon>Dikarya</taxon>
        <taxon>Ascomycota</taxon>
        <taxon>Pezizomycotina</taxon>
        <taxon>Sordariomycetes</taxon>
        <taxon>Hypocreomycetidae</taxon>
        <taxon>Hypocreales</taxon>
        <taxon>Clavicipitaceae</taxon>
        <taxon>Metarhizium</taxon>
    </lineage>
</organism>
<evidence type="ECO:0000256" key="3">
    <source>
        <dbReference type="ARBA" id="ARBA00010031"/>
    </source>
</evidence>
<proteinExistence type="inferred from homology"/>
<name>A0A5C6G2L9_METRR</name>
<feature type="region of interest" description="Disordered" evidence="10">
    <location>
        <begin position="99"/>
        <end position="193"/>
    </location>
</feature>
<evidence type="ECO:0000256" key="5">
    <source>
        <dbReference type="ARBA" id="ARBA00022622"/>
    </source>
</evidence>
<dbReference type="GO" id="GO:0005576">
    <property type="term" value="C:extracellular region"/>
    <property type="evidence" value="ECO:0007669"/>
    <property type="project" value="UniProtKB-SubCell"/>
</dbReference>
<evidence type="ECO:0000256" key="7">
    <source>
        <dbReference type="ARBA" id="ARBA00023157"/>
    </source>
</evidence>
<keyword evidence="11" id="KW-1133">Transmembrane helix</keyword>
<dbReference type="EMBL" id="SBHS01000039">
    <property type="protein sequence ID" value="TWU71684.1"/>
    <property type="molecule type" value="Genomic_DNA"/>
</dbReference>
<evidence type="ECO:0000313" key="15">
    <source>
        <dbReference type="Proteomes" id="UP000317257"/>
    </source>
</evidence>
<keyword evidence="11" id="KW-0812">Transmembrane</keyword>
<dbReference type="GO" id="GO:0098552">
    <property type="term" value="C:side of membrane"/>
    <property type="evidence" value="ECO:0007669"/>
    <property type="project" value="UniProtKB-KW"/>
</dbReference>
<dbReference type="Proteomes" id="UP000317257">
    <property type="component" value="Unassembled WGS sequence"/>
</dbReference>
<evidence type="ECO:0000256" key="1">
    <source>
        <dbReference type="ARBA" id="ARBA00004589"/>
    </source>
</evidence>
<gene>
    <name evidence="14" type="ORF">ED733_002163</name>
</gene>
<dbReference type="InterPro" id="IPR008427">
    <property type="entry name" value="Extracellular_membr_CFEM_dom"/>
</dbReference>
<feature type="chain" id="PRO_5022905553" description="CFEM domain-containing protein" evidence="12">
    <location>
        <begin position="23"/>
        <end position="291"/>
    </location>
</feature>
<feature type="disulfide bond" evidence="9">
    <location>
        <begin position="55"/>
        <end position="88"/>
    </location>
</feature>
<keyword evidence="4" id="KW-0964">Secreted</keyword>
<evidence type="ECO:0000256" key="12">
    <source>
        <dbReference type="SAM" id="SignalP"/>
    </source>
</evidence>
<evidence type="ECO:0000256" key="9">
    <source>
        <dbReference type="PROSITE-ProRule" id="PRU01356"/>
    </source>
</evidence>
<dbReference type="Pfam" id="PF05730">
    <property type="entry name" value="CFEM"/>
    <property type="match status" value="1"/>
</dbReference>
<evidence type="ECO:0000256" key="8">
    <source>
        <dbReference type="ARBA" id="ARBA00023288"/>
    </source>
</evidence>
<comment type="similarity">
    <text evidence="3">Belongs to the RBT5 family.</text>
</comment>
<keyword evidence="8" id="KW-0449">Lipoprotein</keyword>
<dbReference type="AlphaFoldDB" id="A0A5C6G2L9"/>
<evidence type="ECO:0000256" key="10">
    <source>
        <dbReference type="SAM" id="MobiDB-lite"/>
    </source>
</evidence>
<evidence type="ECO:0000256" key="2">
    <source>
        <dbReference type="ARBA" id="ARBA00004613"/>
    </source>
</evidence>
<keyword evidence="5" id="KW-0336">GPI-anchor</keyword>
<feature type="signal peptide" evidence="12">
    <location>
        <begin position="1"/>
        <end position="22"/>
    </location>
</feature>
<comment type="caution">
    <text evidence="9">Lacks conserved residue(s) required for the propagation of feature annotation.</text>
</comment>
<comment type="subcellular location">
    <subcellularLocation>
        <location evidence="1">Membrane</location>
        <topology evidence="1">Lipid-anchor</topology>
        <topology evidence="1">GPI-anchor</topology>
    </subcellularLocation>
    <subcellularLocation>
        <location evidence="2">Secreted</location>
    </subcellularLocation>
</comment>
<sequence length="291" mass="29582">MGRLFPLFLGVFSTLHILGVSAQAPPACIETCTNEVRNKFSDLKCQDASAAPCFCTNPVFSSAILECSKPQCGATADSVFAFLSAGFCAGQPLGGSGIAANPSSPASHTTTSSAAPETTTASPPPSSATQTATPTSTSSDPTSTVVETTGSSTASPAPSSTSDNASSATSSATSNAPSSATSSVAATGGSPSTGLSQAAIAGIGVGIGAAVIAVAGIVVCMLLKARRHNPRRNGNKADISKPFHGPGRMYTREASFRRARDHSMEKYGNDLEMTSHRYEDMVPRTQPRTLV</sequence>
<keyword evidence="11" id="KW-0472">Membrane</keyword>
<comment type="caution">
    <text evidence="14">The sequence shown here is derived from an EMBL/GenBank/DDBJ whole genome shotgun (WGS) entry which is preliminary data.</text>
</comment>
<evidence type="ECO:0000313" key="14">
    <source>
        <dbReference type="EMBL" id="TWU71684.1"/>
    </source>
</evidence>
<accession>A0A5C6G2L9</accession>
<keyword evidence="5" id="KW-0325">Glycoprotein</keyword>
<feature type="domain" description="CFEM" evidence="13">
    <location>
        <begin position="1"/>
        <end position="115"/>
    </location>
</feature>
<evidence type="ECO:0000256" key="6">
    <source>
        <dbReference type="ARBA" id="ARBA00022729"/>
    </source>
</evidence>